<keyword evidence="2" id="KW-0378">Hydrolase</keyword>
<dbReference type="InterPro" id="IPR011335">
    <property type="entry name" value="Restrct_endonuc-II-like"/>
</dbReference>
<proteinExistence type="predicted"/>
<sequence length="472" mass="54963">MAKKGAGNFTKQLTKEQKEEYINNRYEEAKTLTNNIDIYINKLNNIINSNCREISIEEFIKRDLEELNLPKNLLVPYKKPDEINIRKANIIEKILKSPRQKYDLYVKETKDKYQKEYDLYEKNEAKRLNEIKSLTQSHQLKINEAINIKKELYKNRDATIISNYKEEILNQIDYPIEFRKCINIGYCKDSKKLVVDYLLPDIKIIPDIKRYEYKKTKDEIKSIPMNEKERNSIYNQVVLSIVLNSMDNLFKKDIDNNIDTIVFTGYIKDVDLATGQDISPYIVSAMVDKAVFNKIDMNRIDKLKCFKETMQGRIDINSNLRLKEIFPICKSDYLNKSVINNEGINLLEVDPFTLEDLVITLFSNMGYDVMGTNRTNDGGIDCILNNNDPIMGGKVIGQVKRYKNNIDIPKLREFESVLRNSDAMKGIFISTSNFSTQCEKFAADNNISLINGSLLVDYFNQYGINSYILNRR</sequence>
<dbReference type="Gene3D" id="3.40.1350.10">
    <property type="match status" value="1"/>
</dbReference>
<evidence type="ECO:0000313" key="3">
    <source>
        <dbReference type="Proteomes" id="UP000609849"/>
    </source>
</evidence>
<dbReference type="InterPro" id="IPR052906">
    <property type="entry name" value="Type_IV_Methyl-Rstrct_Enzyme"/>
</dbReference>
<keyword evidence="2" id="KW-0255">Endonuclease</keyword>
<dbReference type="InterPro" id="IPR011856">
    <property type="entry name" value="tRNA_endonuc-like_dom_sf"/>
</dbReference>
<evidence type="ECO:0000313" key="2">
    <source>
        <dbReference type="EMBL" id="MBC5996558.1"/>
    </source>
</evidence>
<dbReference type="PANTHER" id="PTHR30015:SF7">
    <property type="entry name" value="TYPE IV METHYL-DIRECTED RESTRICTION ENZYME ECOKMRR"/>
    <property type="match status" value="1"/>
</dbReference>
<keyword evidence="2" id="KW-0540">Nuclease</keyword>
<organism evidence="2 3">
    <name type="scientific">Romboutsia faecis</name>
    <dbReference type="NCBI Taxonomy" id="2764597"/>
    <lineage>
        <taxon>Bacteria</taxon>
        <taxon>Bacillati</taxon>
        <taxon>Bacillota</taxon>
        <taxon>Clostridia</taxon>
        <taxon>Peptostreptococcales</taxon>
        <taxon>Peptostreptococcaceae</taxon>
        <taxon>Romboutsia</taxon>
    </lineage>
</organism>
<dbReference type="SUPFAM" id="SSF52980">
    <property type="entry name" value="Restriction endonuclease-like"/>
    <property type="match status" value="1"/>
</dbReference>
<dbReference type="GO" id="GO:0004519">
    <property type="term" value="F:endonuclease activity"/>
    <property type="evidence" value="ECO:0007669"/>
    <property type="project" value="UniProtKB-KW"/>
</dbReference>
<feature type="domain" description="Restriction endonuclease type IV Mrr" evidence="1">
    <location>
        <begin position="347"/>
        <end position="457"/>
    </location>
</feature>
<accession>A0ABR7JNT1</accession>
<keyword evidence="3" id="KW-1185">Reference proteome</keyword>
<gene>
    <name evidence="2" type="ORF">H8923_07285</name>
</gene>
<comment type="caution">
    <text evidence="2">The sequence shown here is derived from an EMBL/GenBank/DDBJ whole genome shotgun (WGS) entry which is preliminary data.</text>
</comment>
<name>A0ABR7JNT1_9FIRM</name>
<dbReference type="EMBL" id="JACRWE010000003">
    <property type="protein sequence ID" value="MBC5996558.1"/>
    <property type="molecule type" value="Genomic_DNA"/>
</dbReference>
<protein>
    <submittedName>
        <fullName evidence="2">Restriction endonuclease</fullName>
    </submittedName>
</protein>
<reference evidence="2 3" key="1">
    <citation type="submission" date="2020-08" db="EMBL/GenBank/DDBJ databases">
        <authorList>
            <person name="Liu C."/>
            <person name="Sun Q."/>
        </authorList>
    </citation>
    <scope>NUCLEOTIDE SEQUENCE [LARGE SCALE GENOMIC DNA]</scope>
    <source>
        <strain evidence="2 3">NSJ-18</strain>
    </source>
</reference>
<dbReference type="InterPro" id="IPR007560">
    <property type="entry name" value="Restrct_endonuc_IV_Mrr"/>
</dbReference>
<dbReference type="Proteomes" id="UP000609849">
    <property type="component" value="Unassembled WGS sequence"/>
</dbReference>
<dbReference type="Pfam" id="PF04471">
    <property type="entry name" value="Mrr_cat"/>
    <property type="match status" value="1"/>
</dbReference>
<dbReference type="PANTHER" id="PTHR30015">
    <property type="entry name" value="MRR RESTRICTION SYSTEM PROTEIN"/>
    <property type="match status" value="1"/>
</dbReference>
<dbReference type="RefSeq" id="WP_153926076.1">
    <property type="nucleotide sequence ID" value="NZ_JACRWE010000003.1"/>
</dbReference>
<evidence type="ECO:0000259" key="1">
    <source>
        <dbReference type="Pfam" id="PF04471"/>
    </source>
</evidence>